<evidence type="ECO:0000256" key="1">
    <source>
        <dbReference type="ARBA" id="ARBA00022670"/>
    </source>
</evidence>
<organism evidence="5 6">
    <name type="scientific">Rubellicoccus peritrichatus</name>
    <dbReference type="NCBI Taxonomy" id="3080537"/>
    <lineage>
        <taxon>Bacteria</taxon>
        <taxon>Pseudomonadati</taxon>
        <taxon>Verrucomicrobiota</taxon>
        <taxon>Opitutia</taxon>
        <taxon>Puniceicoccales</taxon>
        <taxon>Cerasicoccaceae</taxon>
        <taxon>Rubellicoccus</taxon>
    </lineage>
</organism>
<protein>
    <submittedName>
        <fullName evidence="5">M20/M25/M40 family metallo-hydrolase</fullName>
    </submittedName>
</protein>
<dbReference type="GO" id="GO:0006508">
    <property type="term" value="P:proteolysis"/>
    <property type="evidence" value="ECO:0007669"/>
    <property type="project" value="UniProtKB-KW"/>
</dbReference>
<dbReference type="Pfam" id="PF07687">
    <property type="entry name" value="M20_dimer"/>
    <property type="match status" value="1"/>
</dbReference>
<dbReference type="PANTHER" id="PTHR43270:SF12">
    <property type="entry name" value="SUCCINYL-DIAMINOPIMELATE DESUCCINYLASE"/>
    <property type="match status" value="1"/>
</dbReference>
<keyword evidence="1" id="KW-0645">Protease</keyword>
<name>A0AAQ3LJS6_9BACT</name>
<dbReference type="Pfam" id="PF01546">
    <property type="entry name" value="Peptidase_M20"/>
    <property type="match status" value="1"/>
</dbReference>
<dbReference type="SUPFAM" id="SSF53187">
    <property type="entry name" value="Zn-dependent exopeptidases"/>
    <property type="match status" value="1"/>
</dbReference>
<reference evidence="5 6" key="1">
    <citation type="submission" date="2023-10" db="EMBL/GenBank/DDBJ databases">
        <title>Rubellicoccus peritrichatus gen. nov., sp. nov., isolated from an algae of coral reef tank.</title>
        <authorList>
            <person name="Luo J."/>
        </authorList>
    </citation>
    <scope>NUCLEOTIDE SEQUENCE [LARGE SCALE GENOMIC DNA]</scope>
    <source>
        <strain evidence="5 6">CR14</strain>
    </source>
</reference>
<dbReference type="InterPro" id="IPR051458">
    <property type="entry name" value="Cyt/Met_Dipeptidase"/>
</dbReference>
<dbReference type="Gene3D" id="3.30.70.360">
    <property type="match status" value="1"/>
</dbReference>
<evidence type="ECO:0000256" key="2">
    <source>
        <dbReference type="ARBA" id="ARBA00022723"/>
    </source>
</evidence>
<sequence>MLDPIKTITEYTAFPSVSTDPAYADGMTGARNYIAGQLETLGFEIEIIETPKHPVILAERGLDHEDWPHIMIYSHYDVQPADPFDLWRSDPFKAEVRGDRLFGRGSADNKGPTVVQLCALAQALEEQPDLPLRITWLIEGEEEIGSPSIPEFLKKYADRLSKADFIVLSDTGCPNPDQPAITTGLRGMVPLEVFLSGPSHDLHSGISGGAVMNPLRALSAVCASLHNDDGTVNVPGFYDAVVDIQDWERGELLKLPTSEEQLRETLGVPAFDCPPGLNPFEATRVAPTLEFNGMGGGYMGEGEKTIIPSKAFAKITCRLVPDQEPKTIQKLVEAAIRERCPESVNVEVALGAGAGPYMVTPPGKPNTPADQSPVLNKAFSIVDSAMEEVWGVAPIHLREGGSVPIIKLLKEATGCDSLMMGLFTAEDRLHSPNESFHLKIMERGIQTYKRLFTELARS</sequence>
<keyword evidence="3" id="KW-0378">Hydrolase</keyword>
<gene>
    <name evidence="5" type="ORF">RZN69_10585</name>
</gene>
<dbReference type="PANTHER" id="PTHR43270">
    <property type="entry name" value="BETA-ALA-HIS DIPEPTIDASE"/>
    <property type="match status" value="1"/>
</dbReference>
<dbReference type="EMBL" id="CP136920">
    <property type="protein sequence ID" value="WOO43534.1"/>
    <property type="molecule type" value="Genomic_DNA"/>
</dbReference>
<dbReference type="KEGG" id="puo:RZN69_10585"/>
<dbReference type="RefSeq" id="WP_317836093.1">
    <property type="nucleotide sequence ID" value="NZ_CP136920.1"/>
</dbReference>
<evidence type="ECO:0000313" key="5">
    <source>
        <dbReference type="EMBL" id="WOO43534.1"/>
    </source>
</evidence>
<dbReference type="Gene3D" id="3.40.630.10">
    <property type="entry name" value="Zn peptidases"/>
    <property type="match status" value="1"/>
</dbReference>
<keyword evidence="6" id="KW-1185">Reference proteome</keyword>
<dbReference type="Proteomes" id="UP001304300">
    <property type="component" value="Chromosome"/>
</dbReference>
<evidence type="ECO:0000256" key="3">
    <source>
        <dbReference type="ARBA" id="ARBA00022801"/>
    </source>
</evidence>
<evidence type="ECO:0000313" key="6">
    <source>
        <dbReference type="Proteomes" id="UP001304300"/>
    </source>
</evidence>
<dbReference type="NCBIfam" id="NF006579">
    <property type="entry name" value="PRK09104.1"/>
    <property type="match status" value="1"/>
</dbReference>
<evidence type="ECO:0000259" key="4">
    <source>
        <dbReference type="Pfam" id="PF07687"/>
    </source>
</evidence>
<feature type="domain" description="Peptidase M20 dimerisation" evidence="4">
    <location>
        <begin position="197"/>
        <end position="342"/>
    </location>
</feature>
<keyword evidence="2" id="KW-0479">Metal-binding</keyword>
<dbReference type="InterPro" id="IPR011650">
    <property type="entry name" value="Peptidase_M20_dimer"/>
</dbReference>
<dbReference type="AlphaFoldDB" id="A0AAQ3LJS6"/>
<dbReference type="InterPro" id="IPR002933">
    <property type="entry name" value="Peptidase_M20"/>
</dbReference>
<dbReference type="GO" id="GO:0046872">
    <property type="term" value="F:metal ion binding"/>
    <property type="evidence" value="ECO:0007669"/>
    <property type="project" value="UniProtKB-KW"/>
</dbReference>
<accession>A0AAQ3LJS6</accession>
<dbReference type="GO" id="GO:0008233">
    <property type="term" value="F:peptidase activity"/>
    <property type="evidence" value="ECO:0007669"/>
    <property type="project" value="UniProtKB-KW"/>
</dbReference>
<proteinExistence type="predicted"/>